<proteinExistence type="predicted"/>
<keyword evidence="1" id="KW-1133">Transmembrane helix</keyword>
<sequence length="150" mass="17343">MKSTTRRKYIILVIGIAVLVAVYFITRPNTTSFKELVLDHVNVADITSIEIVKTQRSSQEEEIVVTDRNKIENIINGFARAELRQSDSGGEFSEAYWISIQENDKLRFGLRLDDQNYISISDLQRNDKYGSGHYQITNDFNSEFIRNLFN</sequence>
<keyword evidence="1" id="KW-0812">Transmembrane</keyword>
<protein>
    <recommendedName>
        <fullName evidence="4">DUF4362 domain-containing protein</fullName>
    </recommendedName>
</protein>
<organism evidence="2 3">
    <name type="scientific">Paenibacillus zeirhizosphaerae</name>
    <dbReference type="NCBI Taxonomy" id="2987519"/>
    <lineage>
        <taxon>Bacteria</taxon>
        <taxon>Bacillati</taxon>
        <taxon>Bacillota</taxon>
        <taxon>Bacilli</taxon>
        <taxon>Bacillales</taxon>
        <taxon>Paenibacillaceae</taxon>
        <taxon>Paenibacillus</taxon>
    </lineage>
</organism>
<name>A0ABT9FNE7_9BACL</name>
<dbReference type="EMBL" id="JAPCKK010000011">
    <property type="protein sequence ID" value="MDP4096263.1"/>
    <property type="molecule type" value="Genomic_DNA"/>
</dbReference>
<evidence type="ECO:0000313" key="2">
    <source>
        <dbReference type="EMBL" id="MDP4096263.1"/>
    </source>
</evidence>
<keyword evidence="1" id="KW-0472">Membrane</keyword>
<evidence type="ECO:0008006" key="4">
    <source>
        <dbReference type="Google" id="ProtNLM"/>
    </source>
</evidence>
<reference evidence="2 3" key="1">
    <citation type="submission" date="2022-10" db="EMBL/GenBank/DDBJ databases">
        <title>Paenibacillus description and whole genome data of maize root bacterial community.</title>
        <authorList>
            <person name="Marton D."/>
            <person name="Farkas M."/>
            <person name="Cserhati M."/>
        </authorList>
    </citation>
    <scope>NUCLEOTIDE SEQUENCE [LARGE SCALE GENOMIC DNA]</scope>
    <source>
        <strain evidence="2 3">P96</strain>
    </source>
</reference>
<feature type="transmembrane region" description="Helical" evidence="1">
    <location>
        <begin position="9"/>
        <end position="26"/>
    </location>
</feature>
<keyword evidence="3" id="KW-1185">Reference proteome</keyword>
<evidence type="ECO:0000256" key="1">
    <source>
        <dbReference type="SAM" id="Phobius"/>
    </source>
</evidence>
<dbReference type="Proteomes" id="UP001241848">
    <property type="component" value="Unassembled WGS sequence"/>
</dbReference>
<dbReference type="RefSeq" id="WP_305753884.1">
    <property type="nucleotide sequence ID" value="NZ_JAPCKK010000011.1"/>
</dbReference>
<accession>A0ABT9FNE7</accession>
<comment type="caution">
    <text evidence="2">The sequence shown here is derived from an EMBL/GenBank/DDBJ whole genome shotgun (WGS) entry which is preliminary data.</text>
</comment>
<gene>
    <name evidence="2" type="ORF">OIN60_05695</name>
</gene>
<evidence type="ECO:0000313" key="3">
    <source>
        <dbReference type="Proteomes" id="UP001241848"/>
    </source>
</evidence>